<keyword evidence="10" id="KW-1185">Reference proteome</keyword>
<feature type="transmembrane region" description="Helical" evidence="7">
    <location>
        <begin position="155"/>
        <end position="177"/>
    </location>
</feature>
<dbReference type="AlphaFoldDB" id="A0A939DMM9"/>
<dbReference type="InterPro" id="IPR038770">
    <property type="entry name" value="Na+/solute_symporter_sf"/>
</dbReference>
<feature type="transmembrane region" description="Helical" evidence="7">
    <location>
        <begin position="62"/>
        <end position="83"/>
    </location>
</feature>
<proteinExistence type="predicted"/>
<dbReference type="GO" id="GO:0015297">
    <property type="term" value="F:antiporter activity"/>
    <property type="evidence" value="ECO:0007669"/>
    <property type="project" value="UniProtKB-KW"/>
</dbReference>
<keyword evidence="6 7" id="KW-0472">Membrane</keyword>
<feature type="transmembrane region" description="Helical" evidence="7">
    <location>
        <begin position="277"/>
        <end position="307"/>
    </location>
</feature>
<dbReference type="GO" id="GO:0016020">
    <property type="term" value="C:membrane"/>
    <property type="evidence" value="ECO:0007669"/>
    <property type="project" value="UniProtKB-SubCell"/>
</dbReference>
<dbReference type="Pfam" id="PF00999">
    <property type="entry name" value="Na_H_Exchanger"/>
    <property type="match status" value="1"/>
</dbReference>
<feature type="transmembrane region" description="Helical" evidence="7">
    <location>
        <begin position="362"/>
        <end position="381"/>
    </location>
</feature>
<feature type="transmembrane region" description="Helical" evidence="7">
    <location>
        <begin position="123"/>
        <end position="143"/>
    </location>
</feature>
<feature type="transmembrane region" description="Helical" evidence="7">
    <location>
        <begin position="12"/>
        <end position="31"/>
    </location>
</feature>
<accession>A0A939DMM9</accession>
<evidence type="ECO:0000256" key="5">
    <source>
        <dbReference type="ARBA" id="ARBA00023065"/>
    </source>
</evidence>
<dbReference type="PANTHER" id="PTHR43021:SF2">
    <property type="entry name" value="CATION_H+ EXCHANGER DOMAIN-CONTAINING PROTEIN"/>
    <property type="match status" value="1"/>
</dbReference>
<feature type="transmembrane region" description="Helical" evidence="7">
    <location>
        <begin position="228"/>
        <end position="257"/>
    </location>
</feature>
<keyword evidence="2" id="KW-0813">Transport</keyword>
<evidence type="ECO:0000256" key="7">
    <source>
        <dbReference type="SAM" id="Phobius"/>
    </source>
</evidence>
<protein>
    <submittedName>
        <fullName evidence="9">Cation:proton antiporter</fullName>
    </submittedName>
</protein>
<keyword evidence="4 7" id="KW-1133">Transmembrane helix</keyword>
<feature type="transmembrane region" description="Helical" evidence="7">
    <location>
        <begin position="337"/>
        <end position="356"/>
    </location>
</feature>
<evidence type="ECO:0000256" key="2">
    <source>
        <dbReference type="ARBA" id="ARBA00022449"/>
    </source>
</evidence>
<gene>
    <name evidence="9" type="ORF">J0A66_08605</name>
</gene>
<evidence type="ECO:0000256" key="4">
    <source>
        <dbReference type="ARBA" id="ARBA00022989"/>
    </source>
</evidence>
<dbReference type="EMBL" id="JAFKCV010000004">
    <property type="protein sequence ID" value="MBN7825278.1"/>
    <property type="molecule type" value="Genomic_DNA"/>
</dbReference>
<comment type="subcellular location">
    <subcellularLocation>
        <location evidence="1">Membrane</location>
        <topology evidence="1">Multi-pass membrane protein</topology>
    </subcellularLocation>
</comment>
<feature type="transmembrane region" description="Helical" evidence="7">
    <location>
        <begin position="38"/>
        <end position="56"/>
    </location>
</feature>
<evidence type="ECO:0000259" key="8">
    <source>
        <dbReference type="Pfam" id="PF00999"/>
    </source>
</evidence>
<dbReference type="Proteomes" id="UP000664654">
    <property type="component" value="Unassembled WGS sequence"/>
</dbReference>
<evidence type="ECO:0000256" key="1">
    <source>
        <dbReference type="ARBA" id="ARBA00004141"/>
    </source>
</evidence>
<sequence>MLVANEHSPVAFLLTIGGILLLGLFTSTLAERTFLPRATLLLLFGVLIGGQGLNLIPSPVTTQFEIIADMTLLMVGFLIGGKLTIHSLRQNMGEVLWLSVAASVVPALLVGLLLFVFSLPLPVAMLLGCIAAATDATAVLDVVSESGYKGKFSRALLSIVALDDIWALVLFAFGMAVVSSLNGEAHNGFFAEVGWELGGSMVLGMMIGIPAAYITGRVKDGEPMLAEALGLVFICGGLAIWFEVSHLIAAMTMGAVIVNLARHHDYPFHAIEGIESLFIMLFFVLAGASLEFDALMSIGWLGTLYVLGRSAGKLLGATMGARLAGMDSLSRRWTGPALLPQAGVAIGMALVAANQFPQYRQTILTLVISSTILFEIIGPVFTRLAIRRVEKNEGDNAP</sequence>
<organism evidence="9 10">
    <name type="scientific">Bowmanella dokdonensis</name>
    <dbReference type="NCBI Taxonomy" id="751969"/>
    <lineage>
        <taxon>Bacteria</taxon>
        <taxon>Pseudomonadati</taxon>
        <taxon>Pseudomonadota</taxon>
        <taxon>Gammaproteobacteria</taxon>
        <taxon>Alteromonadales</taxon>
        <taxon>Alteromonadaceae</taxon>
        <taxon>Bowmanella</taxon>
    </lineage>
</organism>
<evidence type="ECO:0000313" key="9">
    <source>
        <dbReference type="EMBL" id="MBN7825278.1"/>
    </source>
</evidence>
<dbReference type="InterPro" id="IPR006153">
    <property type="entry name" value="Cation/H_exchanger_TM"/>
</dbReference>
<dbReference type="PANTHER" id="PTHR43021">
    <property type="entry name" value="NA(+)/H(+) ANTIPORTER-RELATED"/>
    <property type="match status" value="1"/>
</dbReference>
<keyword evidence="2" id="KW-0050">Antiport</keyword>
<dbReference type="GO" id="GO:1902600">
    <property type="term" value="P:proton transmembrane transport"/>
    <property type="evidence" value="ECO:0007669"/>
    <property type="project" value="InterPro"/>
</dbReference>
<reference evidence="9" key="1">
    <citation type="submission" date="2021-03" db="EMBL/GenBank/DDBJ databases">
        <title>novel species isolated from a fishpond in China.</title>
        <authorList>
            <person name="Lu H."/>
            <person name="Cai Z."/>
        </authorList>
    </citation>
    <scope>NUCLEOTIDE SEQUENCE</scope>
    <source>
        <strain evidence="9">JCM 30855</strain>
    </source>
</reference>
<feature type="domain" description="Cation/H+ exchanger transmembrane" evidence="8">
    <location>
        <begin position="24"/>
        <end position="381"/>
    </location>
</feature>
<evidence type="ECO:0000256" key="3">
    <source>
        <dbReference type="ARBA" id="ARBA00022692"/>
    </source>
</evidence>
<keyword evidence="5" id="KW-0406">Ion transport</keyword>
<feature type="transmembrane region" description="Helical" evidence="7">
    <location>
        <begin position="95"/>
        <end position="117"/>
    </location>
</feature>
<feature type="transmembrane region" description="Helical" evidence="7">
    <location>
        <begin position="197"/>
        <end position="216"/>
    </location>
</feature>
<keyword evidence="3 7" id="KW-0812">Transmembrane</keyword>
<evidence type="ECO:0000256" key="6">
    <source>
        <dbReference type="ARBA" id="ARBA00023136"/>
    </source>
</evidence>
<dbReference type="Gene3D" id="1.20.1530.20">
    <property type="match status" value="1"/>
</dbReference>
<name>A0A939DMM9_9ALTE</name>
<comment type="caution">
    <text evidence="9">The sequence shown here is derived from an EMBL/GenBank/DDBJ whole genome shotgun (WGS) entry which is preliminary data.</text>
</comment>
<evidence type="ECO:0000313" key="10">
    <source>
        <dbReference type="Proteomes" id="UP000664654"/>
    </source>
</evidence>